<proteinExistence type="predicted"/>
<dbReference type="EMBL" id="JBHFQA010000021">
    <property type="protein sequence ID" value="KAL2080366.1"/>
    <property type="molecule type" value="Genomic_DNA"/>
</dbReference>
<feature type="compositionally biased region" description="Acidic residues" evidence="1">
    <location>
        <begin position="290"/>
        <end position="303"/>
    </location>
</feature>
<keyword evidence="2" id="KW-0812">Transmembrane</keyword>
<dbReference type="Pfam" id="PF15576">
    <property type="entry name" value="DUF4661"/>
    <property type="match status" value="1"/>
</dbReference>
<feature type="compositionally biased region" description="Basic and acidic residues" evidence="1">
    <location>
        <begin position="304"/>
        <end position="315"/>
    </location>
</feature>
<organism evidence="3 4">
    <name type="scientific">Coilia grayii</name>
    <name type="common">Gray's grenadier anchovy</name>
    <dbReference type="NCBI Taxonomy" id="363190"/>
    <lineage>
        <taxon>Eukaryota</taxon>
        <taxon>Metazoa</taxon>
        <taxon>Chordata</taxon>
        <taxon>Craniata</taxon>
        <taxon>Vertebrata</taxon>
        <taxon>Euteleostomi</taxon>
        <taxon>Actinopterygii</taxon>
        <taxon>Neopterygii</taxon>
        <taxon>Teleostei</taxon>
        <taxon>Clupei</taxon>
        <taxon>Clupeiformes</taxon>
        <taxon>Clupeoidei</taxon>
        <taxon>Engraulidae</taxon>
        <taxon>Coilinae</taxon>
        <taxon>Coilia</taxon>
    </lineage>
</organism>
<gene>
    <name evidence="3" type="ORF">ACEWY4_024159</name>
</gene>
<evidence type="ECO:0000313" key="3">
    <source>
        <dbReference type="EMBL" id="KAL2080366.1"/>
    </source>
</evidence>
<dbReference type="AlphaFoldDB" id="A0ABD1IZJ2"/>
<keyword evidence="2" id="KW-1133">Transmembrane helix</keyword>
<protein>
    <submittedName>
        <fullName evidence="3">Uncharacterized protein</fullName>
    </submittedName>
</protein>
<dbReference type="Proteomes" id="UP001591681">
    <property type="component" value="Unassembled WGS sequence"/>
</dbReference>
<dbReference type="PANTHER" id="PTHR14307:SF0">
    <property type="entry name" value="SI:CH73-25F10.6"/>
    <property type="match status" value="1"/>
</dbReference>
<evidence type="ECO:0000256" key="2">
    <source>
        <dbReference type="SAM" id="Phobius"/>
    </source>
</evidence>
<feature type="transmembrane region" description="Helical" evidence="2">
    <location>
        <begin position="193"/>
        <end position="213"/>
    </location>
</feature>
<keyword evidence="2" id="KW-0472">Membrane</keyword>
<accession>A0ABD1IZJ2</accession>
<evidence type="ECO:0000256" key="1">
    <source>
        <dbReference type="SAM" id="MobiDB-lite"/>
    </source>
</evidence>
<evidence type="ECO:0000313" key="4">
    <source>
        <dbReference type="Proteomes" id="UP001591681"/>
    </source>
</evidence>
<feature type="region of interest" description="Disordered" evidence="1">
    <location>
        <begin position="278"/>
        <end position="315"/>
    </location>
</feature>
<dbReference type="PANTHER" id="PTHR14307">
    <property type="entry name" value="C6ORF47 FAMILY MEMBER"/>
    <property type="match status" value="1"/>
</dbReference>
<reference evidence="3 4" key="1">
    <citation type="submission" date="2024-09" db="EMBL/GenBank/DDBJ databases">
        <title>A chromosome-level genome assembly of Gray's grenadier anchovy, Coilia grayii.</title>
        <authorList>
            <person name="Fu Z."/>
        </authorList>
    </citation>
    <scope>NUCLEOTIDE SEQUENCE [LARGE SCALE GENOMIC DNA]</scope>
    <source>
        <strain evidence="3">G4</strain>
        <tissue evidence="3">Muscle</tissue>
    </source>
</reference>
<sequence>MTSVAQRVWGWVRPTLSYRPWGGKGGSEECVMDDSSQRTSGGWGGMVSWVWGAPKEKTYHKALTEEYWEAAEERIQHREVEDLKAGTLESDSRPPIISSTSRWWHSMLPSAYLPWPRLAYSDGLRQRKVAGWGEGVMWDTDKTDGDMSDYDTPPPSPTPFQKASSSFRVFSRSWKGEILPEHFDISFNFLRHLFDLCVVGLLWAVSLPARVVLDVLGVQGALKLWLHGMAMFFVSTVGMAALLWVIQEFLPQFALVYGIVQGLVISVSVRQSIISGGGEEQTEEQRGQQQEEEQQEQEEVEERSEEKLKAETREQKLKLTMEESCRRRIRTK</sequence>
<feature type="transmembrane region" description="Helical" evidence="2">
    <location>
        <begin position="225"/>
        <end position="246"/>
    </location>
</feature>
<keyword evidence="4" id="KW-1185">Reference proteome</keyword>
<dbReference type="InterPro" id="IPR029073">
    <property type="entry name" value="DUF4661"/>
</dbReference>
<name>A0ABD1IZJ2_9TELE</name>
<comment type="caution">
    <text evidence="3">The sequence shown here is derived from an EMBL/GenBank/DDBJ whole genome shotgun (WGS) entry which is preliminary data.</text>
</comment>